<dbReference type="EMBL" id="HBUE01225222">
    <property type="protein sequence ID" value="CAG6541713.1"/>
    <property type="molecule type" value="Transcribed_RNA"/>
</dbReference>
<feature type="signal peptide" evidence="2">
    <location>
        <begin position="1"/>
        <end position="19"/>
    </location>
</feature>
<evidence type="ECO:0000256" key="1">
    <source>
        <dbReference type="SAM" id="Phobius"/>
    </source>
</evidence>
<dbReference type="EMBL" id="HBUE01331943">
    <property type="protein sequence ID" value="CAG6593800.1"/>
    <property type="molecule type" value="Transcribed_RNA"/>
</dbReference>
<accession>A0A8D8P9Y6</accession>
<feature type="chain" id="PRO_5036428480" evidence="2">
    <location>
        <begin position="20"/>
        <end position="123"/>
    </location>
</feature>
<protein>
    <submittedName>
        <fullName evidence="3">(northern house mosquito) hypothetical protein</fullName>
    </submittedName>
</protein>
<keyword evidence="1" id="KW-1133">Transmembrane helix</keyword>
<reference evidence="3" key="1">
    <citation type="submission" date="2021-05" db="EMBL/GenBank/DDBJ databases">
        <authorList>
            <person name="Alioto T."/>
            <person name="Alioto T."/>
            <person name="Gomez Garrido J."/>
        </authorList>
    </citation>
    <scope>NUCLEOTIDE SEQUENCE</scope>
</reference>
<dbReference type="AlphaFoldDB" id="A0A8D8P9Y6"/>
<dbReference type="EMBL" id="HBUE01331938">
    <property type="protein sequence ID" value="CAG6593786.1"/>
    <property type="molecule type" value="Transcribed_RNA"/>
</dbReference>
<keyword evidence="1" id="KW-0472">Membrane</keyword>
<name>A0A8D8P9Y6_CULPI</name>
<keyword evidence="1" id="KW-0812">Transmembrane</keyword>
<keyword evidence="2" id="KW-0732">Signal</keyword>
<sequence>MLICFLSCVFFSFPSCARDKYLHKAHIRLLARSLVHSHSCIFSLTRRDTWSPQLNVLPVEQKKYIYYTFFSGSFVCVYFLNINMLMIFPFIFQLLLLPVCLCVCVWFIYISRTIAYTYFLLFC</sequence>
<evidence type="ECO:0000313" key="3">
    <source>
        <dbReference type="EMBL" id="CAG6593800.1"/>
    </source>
</evidence>
<feature type="transmembrane region" description="Helical" evidence="1">
    <location>
        <begin position="64"/>
        <end position="81"/>
    </location>
</feature>
<feature type="transmembrane region" description="Helical" evidence="1">
    <location>
        <begin position="87"/>
        <end position="109"/>
    </location>
</feature>
<evidence type="ECO:0000256" key="2">
    <source>
        <dbReference type="SAM" id="SignalP"/>
    </source>
</evidence>
<organism evidence="3">
    <name type="scientific">Culex pipiens</name>
    <name type="common">House mosquito</name>
    <dbReference type="NCBI Taxonomy" id="7175"/>
    <lineage>
        <taxon>Eukaryota</taxon>
        <taxon>Metazoa</taxon>
        <taxon>Ecdysozoa</taxon>
        <taxon>Arthropoda</taxon>
        <taxon>Hexapoda</taxon>
        <taxon>Insecta</taxon>
        <taxon>Pterygota</taxon>
        <taxon>Neoptera</taxon>
        <taxon>Endopterygota</taxon>
        <taxon>Diptera</taxon>
        <taxon>Nematocera</taxon>
        <taxon>Culicoidea</taxon>
        <taxon>Culicidae</taxon>
        <taxon>Culicinae</taxon>
        <taxon>Culicini</taxon>
        <taxon>Culex</taxon>
        <taxon>Culex</taxon>
    </lineage>
</organism>
<proteinExistence type="predicted"/>
<dbReference type="EMBL" id="HBUE01225227">
    <property type="protein sequence ID" value="CAG6541727.1"/>
    <property type="molecule type" value="Transcribed_RNA"/>
</dbReference>